<dbReference type="Proteomes" id="UP001343724">
    <property type="component" value="Unassembled WGS sequence"/>
</dbReference>
<dbReference type="InterPro" id="IPR020846">
    <property type="entry name" value="MFS_dom"/>
</dbReference>
<dbReference type="PANTHER" id="PTHR11360:SF317">
    <property type="entry name" value="MAJOR FACILITATOR SUPERFAMILY (MFS) PROFILE DOMAIN-CONTAINING PROTEIN-RELATED"/>
    <property type="match status" value="1"/>
</dbReference>
<feature type="transmembrane region" description="Helical" evidence="5">
    <location>
        <begin position="346"/>
        <end position="368"/>
    </location>
</feature>
<feature type="transmembrane region" description="Helical" evidence="5">
    <location>
        <begin position="477"/>
        <end position="500"/>
    </location>
</feature>
<protein>
    <submittedName>
        <fullName evidence="7">OFA family MFS transporter</fullName>
    </submittedName>
</protein>
<dbReference type="Gene3D" id="1.20.1250.20">
    <property type="entry name" value="MFS general substrate transporter like domains"/>
    <property type="match status" value="2"/>
</dbReference>
<organism evidence="7 8">
    <name type="scientific">Adlercreutzia shanghongiae</name>
    <dbReference type="NCBI Taxonomy" id="3111773"/>
    <lineage>
        <taxon>Bacteria</taxon>
        <taxon>Bacillati</taxon>
        <taxon>Actinomycetota</taxon>
        <taxon>Coriobacteriia</taxon>
        <taxon>Eggerthellales</taxon>
        <taxon>Eggerthellaceae</taxon>
        <taxon>Adlercreutzia</taxon>
    </lineage>
</organism>
<feature type="transmembrane region" description="Helical" evidence="5">
    <location>
        <begin position="412"/>
        <end position="435"/>
    </location>
</feature>
<dbReference type="CDD" id="cd17353">
    <property type="entry name" value="MFS_OFA_like"/>
    <property type="match status" value="1"/>
</dbReference>
<comment type="caution">
    <text evidence="7">The sequence shown here is derived from an EMBL/GenBank/DDBJ whole genome shotgun (WGS) entry which is preliminary data.</text>
</comment>
<sequence length="536" mass="56432">MKMRIGAKSRKAAGARIAEGRAAEGRIAEGRTAGARIAEGRTAGARIAEGRTAGARIAETRAAEVRIAETRAAEVRIAKTRAAEARTAVNELSEEQRALWTRKRWAVLAASCLVNLCIGALYAWSVFATPMAEHLAALSGGTPENLSIVFTTACVLPPVTMILGGIVNDRVGPRWMVIAGGICFGGGMFLSGFATSLPFLVAVFGVGCGLGDGFAYGSTLANAVKFFPDRPGLAGGIICAAYGISSVIVPFVATGLMAVFPVEECFKILGIVMLIVMVAASFFIAPCPPGFAPTGWRPQRQADGGGRGVNKDWRGMLKSPVFYTMFAMLVCGAFSGLMIISQASPIAQGAVGLDAASAAAVVSVLALCNTLGRIVSGSLSDKLGITNTLRAVAVGFAIGMGALSMATDDSVVLFYLGICLVGFCFGSIMGVYPGFTALQFGSAHNSVNYGIMFIAFAAAGVLGPLAMNYLFGETGSYQAAFLVAACLAAMQLVLTFVYRLQNDARRARRRRRWLIAAKHPRRSLYVVREMRRQRRA</sequence>
<keyword evidence="2 5" id="KW-0812">Transmembrane</keyword>
<dbReference type="InterPro" id="IPR050327">
    <property type="entry name" value="Proton-linked_MCT"/>
</dbReference>
<feature type="transmembrane region" description="Helical" evidence="5">
    <location>
        <begin position="175"/>
        <end position="193"/>
    </location>
</feature>
<comment type="subcellular location">
    <subcellularLocation>
        <location evidence="1">Cell membrane</location>
        <topology evidence="1">Multi-pass membrane protein</topology>
    </subcellularLocation>
</comment>
<dbReference type="PANTHER" id="PTHR11360">
    <property type="entry name" value="MONOCARBOXYLATE TRANSPORTER"/>
    <property type="match status" value="1"/>
</dbReference>
<dbReference type="Pfam" id="PF07690">
    <property type="entry name" value="MFS_1"/>
    <property type="match status" value="1"/>
</dbReference>
<evidence type="ECO:0000256" key="1">
    <source>
        <dbReference type="ARBA" id="ARBA00004651"/>
    </source>
</evidence>
<feature type="transmembrane region" description="Helical" evidence="5">
    <location>
        <begin position="389"/>
        <end position="406"/>
    </location>
</feature>
<dbReference type="EMBL" id="JAYMFH010000009">
    <property type="protein sequence ID" value="MEC4295124.1"/>
    <property type="molecule type" value="Genomic_DNA"/>
</dbReference>
<dbReference type="InterPro" id="IPR036259">
    <property type="entry name" value="MFS_trans_sf"/>
</dbReference>
<feature type="transmembrane region" description="Helical" evidence="5">
    <location>
        <begin position="147"/>
        <end position="168"/>
    </location>
</feature>
<feature type="transmembrane region" description="Helical" evidence="5">
    <location>
        <begin position="266"/>
        <end position="287"/>
    </location>
</feature>
<reference evidence="7 8" key="1">
    <citation type="submission" date="2024-01" db="EMBL/GenBank/DDBJ databases">
        <title>novel species in genus Adlercreutzia.</title>
        <authorList>
            <person name="Liu X."/>
        </authorList>
    </citation>
    <scope>NUCLEOTIDE SEQUENCE [LARGE SCALE GENOMIC DNA]</scope>
    <source>
        <strain evidence="7 8">R22</strain>
    </source>
</reference>
<dbReference type="RefSeq" id="WP_326454759.1">
    <property type="nucleotide sequence ID" value="NZ_JAYMFH010000009.1"/>
</dbReference>
<name>A0ABU6IZ68_9ACTN</name>
<evidence type="ECO:0000256" key="2">
    <source>
        <dbReference type="ARBA" id="ARBA00022692"/>
    </source>
</evidence>
<evidence type="ECO:0000313" key="7">
    <source>
        <dbReference type="EMBL" id="MEC4295124.1"/>
    </source>
</evidence>
<feature type="transmembrane region" description="Helical" evidence="5">
    <location>
        <begin position="447"/>
        <end position="471"/>
    </location>
</feature>
<keyword evidence="4 5" id="KW-0472">Membrane</keyword>
<proteinExistence type="predicted"/>
<evidence type="ECO:0000259" key="6">
    <source>
        <dbReference type="PROSITE" id="PS50850"/>
    </source>
</evidence>
<evidence type="ECO:0000313" key="8">
    <source>
        <dbReference type="Proteomes" id="UP001343724"/>
    </source>
</evidence>
<evidence type="ECO:0000256" key="3">
    <source>
        <dbReference type="ARBA" id="ARBA00022989"/>
    </source>
</evidence>
<feature type="transmembrane region" description="Helical" evidence="5">
    <location>
        <begin position="105"/>
        <end position="127"/>
    </location>
</feature>
<keyword evidence="8" id="KW-1185">Reference proteome</keyword>
<keyword evidence="3 5" id="KW-1133">Transmembrane helix</keyword>
<feature type="transmembrane region" description="Helical" evidence="5">
    <location>
        <begin position="321"/>
        <end position="340"/>
    </location>
</feature>
<feature type="transmembrane region" description="Helical" evidence="5">
    <location>
        <begin position="233"/>
        <end position="260"/>
    </location>
</feature>
<accession>A0ABU6IZ68</accession>
<feature type="domain" description="Major facilitator superfamily (MFS) profile" evidence="6">
    <location>
        <begin position="103"/>
        <end position="503"/>
    </location>
</feature>
<dbReference type="SUPFAM" id="SSF103473">
    <property type="entry name" value="MFS general substrate transporter"/>
    <property type="match status" value="1"/>
</dbReference>
<evidence type="ECO:0000256" key="5">
    <source>
        <dbReference type="SAM" id="Phobius"/>
    </source>
</evidence>
<gene>
    <name evidence="7" type="ORF">VJ920_07355</name>
</gene>
<feature type="transmembrane region" description="Helical" evidence="5">
    <location>
        <begin position="199"/>
        <end position="221"/>
    </location>
</feature>
<dbReference type="PROSITE" id="PS50850">
    <property type="entry name" value="MFS"/>
    <property type="match status" value="1"/>
</dbReference>
<dbReference type="InterPro" id="IPR011701">
    <property type="entry name" value="MFS"/>
</dbReference>
<evidence type="ECO:0000256" key="4">
    <source>
        <dbReference type="ARBA" id="ARBA00023136"/>
    </source>
</evidence>